<dbReference type="KEGG" id="nga:Ngar_c13170"/>
<evidence type="ECO:0000259" key="1">
    <source>
        <dbReference type="PROSITE" id="PS51549"/>
    </source>
</evidence>
<organism evidence="2 3">
    <name type="scientific">Nitrososphaera gargensis (strain Ga9.2)</name>
    <dbReference type="NCBI Taxonomy" id="1237085"/>
    <lineage>
        <taxon>Archaea</taxon>
        <taxon>Nitrososphaerota</taxon>
        <taxon>Nitrososphaeria</taxon>
        <taxon>Nitrososphaerales</taxon>
        <taxon>Nitrososphaeraceae</taxon>
        <taxon>Nitrososphaera</taxon>
    </lineage>
</organism>
<reference evidence="2 3" key="1">
    <citation type="journal article" date="2012" name="Environ. Microbiol.">
        <title>The genome of the ammonia-oxidizing Candidatus Nitrososphaera gargensis: insights into metabolic versatility and environmental adaptations.</title>
        <authorList>
            <person name="Spang A."/>
            <person name="Poehlein A."/>
            <person name="Offre P."/>
            <person name="Zumbragel S."/>
            <person name="Haider S."/>
            <person name="Rychlik N."/>
            <person name="Nowka B."/>
            <person name="Schmeisser C."/>
            <person name="Lebedeva E.V."/>
            <person name="Rattei T."/>
            <person name="Bohm C."/>
            <person name="Schmid M."/>
            <person name="Galushko A."/>
            <person name="Hatzenpichler R."/>
            <person name="Weinmaier T."/>
            <person name="Daniel R."/>
            <person name="Schleper C."/>
            <person name="Spieck E."/>
            <person name="Streit W."/>
            <person name="Wagner M."/>
        </authorList>
    </citation>
    <scope>NUCLEOTIDE SEQUENCE [LARGE SCALE GENOMIC DNA]</scope>
    <source>
        <strain evidence="3">Ga9.2</strain>
    </source>
</reference>
<dbReference type="PROSITE" id="PS51549">
    <property type="entry name" value="DM13"/>
    <property type="match status" value="1"/>
</dbReference>
<dbReference type="InParanoid" id="K0IES0"/>
<evidence type="ECO:0000313" key="3">
    <source>
        <dbReference type="Proteomes" id="UP000008037"/>
    </source>
</evidence>
<gene>
    <name evidence="2" type="ordered locus">Ngar_c13170</name>
</gene>
<dbReference type="HOGENOM" id="CLU_089192_0_1_2"/>
<name>K0IES0_NITGG</name>
<protein>
    <submittedName>
        <fullName evidence="2">DM13 domain-containing protein</fullName>
    </submittedName>
</protein>
<dbReference type="InterPro" id="IPR019545">
    <property type="entry name" value="DM13_domain"/>
</dbReference>
<accession>K0IES0</accession>
<keyword evidence="3" id="KW-1185">Reference proteome</keyword>
<dbReference type="EMBL" id="CP002408">
    <property type="protein sequence ID" value="AFU58255.1"/>
    <property type="molecule type" value="Genomic_DNA"/>
</dbReference>
<proteinExistence type="predicted"/>
<dbReference type="AlphaFoldDB" id="K0IES0"/>
<dbReference type="Pfam" id="PF10517">
    <property type="entry name" value="DM13"/>
    <property type="match status" value="1"/>
</dbReference>
<sequence length="122" mass="13320">MAGMGQDAMIEKELADNFVGVNDGIHNAEGVAKVIYLEDGSNVLRLEDLRVTNGPDLYIYLSTDKQASDFVDLGRLKANIGNQNYDIPKGTDLSKYDIVLVWCKQFSVLFGSAELMTPATSA</sequence>
<dbReference type="BioCyc" id="CNIT1237085:G1324-1315-MONOMER"/>
<feature type="domain" description="DM13" evidence="1">
    <location>
        <begin position="19"/>
        <end position="116"/>
    </location>
</feature>
<evidence type="ECO:0000313" key="2">
    <source>
        <dbReference type="EMBL" id="AFU58255.1"/>
    </source>
</evidence>
<dbReference type="Proteomes" id="UP000008037">
    <property type="component" value="Chromosome"/>
</dbReference>